<keyword evidence="2" id="KW-1185">Reference proteome</keyword>
<dbReference type="Proteomes" id="UP001148838">
    <property type="component" value="Unassembled WGS sequence"/>
</dbReference>
<proteinExistence type="predicted"/>
<accession>A0ABQ8T9H7</accession>
<organism evidence="1 2">
    <name type="scientific">Periplaneta americana</name>
    <name type="common">American cockroach</name>
    <name type="synonym">Blatta americana</name>
    <dbReference type="NCBI Taxonomy" id="6978"/>
    <lineage>
        <taxon>Eukaryota</taxon>
        <taxon>Metazoa</taxon>
        <taxon>Ecdysozoa</taxon>
        <taxon>Arthropoda</taxon>
        <taxon>Hexapoda</taxon>
        <taxon>Insecta</taxon>
        <taxon>Pterygota</taxon>
        <taxon>Neoptera</taxon>
        <taxon>Polyneoptera</taxon>
        <taxon>Dictyoptera</taxon>
        <taxon>Blattodea</taxon>
        <taxon>Blattoidea</taxon>
        <taxon>Blattidae</taxon>
        <taxon>Blattinae</taxon>
        <taxon>Periplaneta</taxon>
    </lineage>
</organism>
<comment type="caution">
    <text evidence="1">The sequence shown here is derived from an EMBL/GenBank/DDBJ whole genome shotgun (WGS) entry which is preliminary data.</text>
</comment>
<dbReference type="EMBL" id="JAJSOF020000013">
    <property type="protein sequence ID" value="KAJ4443174.1"/>
    <property type="molecule type" value="Genomic_DNA"/>
</dbReference>
<name>A0ABQ8T9H7_PERAM</name>
<evidence type="ECO:0000313" key="2">
    <source>
        <dbReference type="Proteomes" id="UP001148838"/>
    </source>
</evidence>
<gene>
    <name evidence="1" type="ORF">ANN_04824</name>
</gene>
<evidence type="ECO:0000313" key="1">
    <source>
        <dbReference type="EMBL" id="KAJ4443174.1"/>
    </source>
</evidence>
<reference evidence="1 2" key="1">
    <citation type="journal article" date="2022" name="Allergy">
        <title>Genome assembly and annotation of Periplaneta americana reveal a comprehensive cockroach allergen profile.</title>
        <authorList>
            <person name="Wang L."/>
            <person name="Xiong Q."/>
            <person name="Saelim N."/>
            <person name="Wang L."/>
            <person name="Nong W."/>
            <person name="Wan A.T."/>
            <person name="Shi M."/>
            <person name="Liu X."/>
            <person name="Cao Q."/>
            <person name="Hui J.H.L."/>
            <person name="Sookrung N."/>
            <person name="Leung T.F."/>
            <person name="Tungtrongchitr A."/>
            <person name="Tsui S.K.W."/>
        </authorList>
    </citation>
    <scope>NUCLEOTIDE SEQUENCE [LARGE SCALE GENOMIC DNA]</scope>
    <source>
        <strain evidence="1">PWHHKU_190912</strain>
    </source>
</reference>
<protein>
    <submittedName>
        <fullName evidence="1">Uncharacterized protein</fullName>
    </submittedName>
</protein>
<sequence length="219" mass="24880">MGKALNIVDKLSNTINQLEPGPVTTKFKEKFNSVLEKKNSDYSQMCAIRNTLANCGLQSEEDSNFSDVSYFEYPSITSCDFQSSFSQSVNTALATAGTSRLTIIKLWHVFSSLSFFLRFHLEFNVDLTTSRSILQWDRTLKETGSLIPQTGKHPKEKITEETVGGIRTVFNRSPTGPLGRLVISYRFSNQLFMMFFINDPNYVHTRSSFFTAFSRTIED</sequence>